<feature type="transmembrane region" description="Helical" evidence="9">
    <location>
        <begin position="577"/>
        <end position="596"/>
    </location>
</feature>
<evidence type="ECO:0000256" key="3">
    <source>
        <dbReference type="ARBA" id="ARBA00022692"/>
    </source>
</evidence>
<evidence type="ECO:0000256" key="6">
    <source>
        <dbReference type="ARBA" id="ARBA00023136"/>
    </source>
</evidence>
<dbReference type="Gene3D" id="3.80.10.10">
    <property type="entry name" value="Ribonuclease Inhibitor"/>
    <property type="match status" value="3"/>
</dbReference>
<dbReference type="InterPro" id="IPR001611">
    <property type="entry name" value="Leu-rich_rpt"/>
</dbReference>
<evidence type="ECO:0000256" key="5">
    <source>
        <dbReference type="ARBA" id="ARBA00022989"/>
    </source>
</evidence>
<dbReference type="SMART" id="SM00365">
    <property type="entry name" value="LRR_SD22"/>
    <property type="match status" value="8"/>
</dbReference>
<dbReference type="SMART" id="SM00369">
    <property type="entry name" value="LRR_TYP"/>
    <property type="match status" value="13"/>
</dbReference>
<dbReference type="InterPro" id="IPR050647">
    <property type="entry name" value="Plant_LRR-RLKs"/>
</dbReference>
<dbReference type="InterPro" id="IPR032675">
    <property type="entry name" value="LRR_dom_sf"/>
</dbReference>
<dbReference type="PROSITE" id="PS51450">
    <property type="entry name" value="LRR"/>
    <property type="match status" value="1"/>
</dbReference>
<evidence type="ECO:0000256" key="4">
    <source>
        <dbReference type="ARBA" id="ARBA00022737"/>
    </source>
</evidence>
<reference evidence="11 12" key="1">
    <citation type="submission" date="2021-02" db="EMBL/GenBank/DDBJ databases">
        <title>Plant Genome Project.</title>
        <authorList>
            <person name="Zhang R.-G."/>
        </authorList>
    </citation>
    <scope>NUCLEOTIDE SEQUENCE [LARGE SCALE GENOMIC DNA]</scope>
    <source>
        <tissue evidence="11">Leaves</tissue>
    </source>
</reference>
<dbReference type="PROSITE" id="PS50011">
    <property type="entry name" value="PROTEIN_KINASE_DOM"/>
    <property type="match status" value="1"/>
</dbReference>
<dbReference type="Gene3D" id="3.30.200.20">
    <property type="entry name" value="Phosphorylase Kinase, domain 1"/>
    <property type="match status" value="1"/>
</dbReference>
<dbReference type="InterPro" id="IPR011009">
    <property type="entry name" value="Kinase-like_dom_sf"/>
</dbReference>
<keyword evidence="4" id="KW-0677">Repeat</keyword>
<dbReference type="InterPro" id="IPR008266">
    <property type="entry name" value="Tyr_kinase_AS"/>
</dbReference>
<dbReference type="EMBL" id="JAFEMO010000012">
    <property type="protein sequence ID" value="KAH7554688.1"/>
    <property type="molecule type" value="Genomic_DNA"/>
</dbReference>
<evidence type="ECO:0000256" key="7">
    <source>
        <dbReference type="ARBA" id="ARBA00023180"/>
    </source>
</evidence>
<evidence type="ECO:0000259" key="10">
    <source>
        <dbReference type="PROSITE" id="PS50011"/>
    </source>
</evidence>
<dbReference type="PANTHER" id="PTHR48056">
    <property type="entry name" value="LRR RECEPTOR-LIKE SERINE/THREONINE-PROTEIN KINASE-RELATED"/>
    <property type="match status" value="1"/>
</dbReference>
<dbReference type="SUPFAM" id="SSF52058">
    <property type="entry name" value="L domain-like"/>
    <property type="match status" value="1"/>
</dbReference>
<keyword evidence="12" id="KW-1185">Reference proteome</keyword>
<feature type="binding site" evidence="8">
    <location>
        <position position="666"/>
    </location>
    <ligand>
        <name>ATP</name>
        <dbReference type="ChEBI" id="CHEBI:30616"/>
    </ligand>
</feature>
<dbReference type="Pfam" id="PF23598">
    <property type="entry name" value="LRR_14"/>
    <property type="match status" value="1"/>
</dbReference>
<dbReference type="PANTHER" id="PTHR48056:SF23">
    <property type="entry name" value="PROTEIN KINASE DOMAIN-CONTAINING PROTEIN"/>
    <property type="match status" value="1"/>
</dbReference>
<feature type="domain" description="Protein kinase" evidence="10">
    <location>
        <begin position="638"/>
        <end position="906"/>
    </location>
</feature>
<keyword evidence="6 9" id="KW-0472">Membrane</keyword>
<dbReference type="InterPro" id="IPR000719">
    <property type="entry name" value="Prot_kinase_dom"/>
</dbReference>
<organism evidence="11 12">
    <name type="scientific">Xanthoceras sorbifolium</name>
    <dbReference type="NCBI Taxonomy" id="99658"/>
    <lineage>
        <taxon>Eukaryota</taxon>
        <taxon>Viridiplantae</taxon>
        <taxon>Streptophyta</taxon>
        <taxon>Embryophyta</taxon>
        <taxon>Tracheophyta</taxon>
        <taxon>Spermatophyta</taxon>
        <taxon>Magnoliopsida</taxon>
        <taxon>eudicotyledons</taxon>
        <taxon>Gunneridae</taxon>
        <taxon>Pentapetalae</taxon>
        <taxon>rosids</taxon>
        <taxon>malvids</taxon>
        <taxon>Sapindales</taxon>
        <taxon>Sapindaceae</taxon>
        <taxon>Xanthoceroideae</taxon>
        <taxon>Xanthoceras</taxon>
    </lineage>
</organism>
<comment type="subcellular location">
    <subcellularLocation>
        <location evidence="1">Membrane</location>
        <topology evidence="1">Single-pass membrane protein</topology>
    </subcellularLocation>
</comment>
<evidence type="ECO:0000256" key="2">
    <source>
        <dbReference type="ARBA" id="ARBA00022614"/>
    </source>
</evidence>
<dbReference type="SUPFAM" id="SSF56112">
    <property type="entry name" value="Protein kinase-like (PK-like)"/>
    <property type="match status" value="1"/>
</dbReference>
<protein>
    <recommendedName>
        <fullName evidence="10">Protein kinase domain-containing protein</fullName>
    </recommendedName>
</protein>
<dbReference type="InterPro" id="IPR055414">
    <property type="entry name" value="LRR_R13L4/SHOC2-like"/>
</dbReference>
<keyword evidence="2" id="KW-0433">Leucine-rich repeat</keyword>
<dbReference type="Proteomes" id="UP000827721">
    <property type="component" value="Unassembled WGS sequence"/>
</dbReference>
<comment type="caution">
    <text evidence="11">The sequence shown here is derived from an EMBL/GenBank/DDBJ whole genome shotgun (WGS) entry which is preliminary data.</text>
</comment>
<dbReference type="InterPro" id="IPR017441">
    <property type="entry name" value="Protein_kinase_ATP_BS"/>
</dbReference>
<dbReference type="Pfam" id="PF00560">
    <property type="entry name" value="LRR_1"/>
    <property type="match status" value="5"/>
</dbReference>
<evidence type="ECO:0000256" key="1">
    <source>
        <dbReference type="ARBA" id="ARBA00004167"/>
    </source>
</evidence>
<dbReference type="Pfam" id="PF00069">
    <property type="entry name" value="Pkinase"/>
    <property type="match status" value="1"/>
</dbReference>
<accession>A0ABQ8HDZ9</accession>
<proteinExistence type="predicted"/>
<keyword evidence="7" id="KW-0325">Glycoprotein</keyword>
<evidence type="ECO:0000313" key="11">
    <source>
        <dbReference type="EMBL" id="KAH7554688.1"/>
    </source>
</evidence>
<dbReference type="Gene3D" id="1.10.510.10">
    <property type="entry name" value="Transferase(Phosphotransferase) domain 1"/>
    <property type="match status" value="1"/>
</dbReference>
<evidence type="ECO:0000256" key="8">
    <source>
        <dbReference type="PROSITE-ProRule" id="PRU10141"/>
    </source>
</evidence>
<keyword evidence="8" id="KW-0547">Nucleotide-binding</keyword>
<evidence type="ECO:0000256" key="9">
    <source>
        <dbReference type="SAM" id="Phobius"/>
    </source>
</evidence>
<gene>
    <name evidence="11" type="ORF">JRO89_XS12G0264900</name>
</gene>
<feature type="transmembrane region" description="Helical" evidence="9">
    <location>
        <begin position="12"/>
        <end position="32"/>
    </location>
</feature>
<name>A0ABQ8HDZ9_9ROSI</name>
<keyword evidence="5 9" id="KW-1133">Transmembrane helix</keyword>
<keyword evidence="3 9" id="KW-0812">Transmembrane</keyword>
<keyword evidence="8" id="KW-0067">ATP-binding</keyword>
<sequence>MVSSLSAHRVMAMWAVIFTCHVVSFANIFAANSESPAMRLEREALLKSGWWSNRTTNNNSNHCKWIGIACNEAGSINSIDLNDTGIDGELGRLNFSCFHNLERFSVYYNNVSGSIPSQVGHLSKLKYLDLGYNNLAGAIPPEIGNLRNLTELYLDGNKLTGHIPPTLGHLTKLETLYLGPNQLSGLLPQELWNLRNLTWLHLSGNKLTGHILPTLGHLTKLESLSLGSNQLSGLLPQELGNLRNLTWLHLSGNKLTGHIPPTLGHLTKLESLSLWSNQLSGLLPQELGNLRNLTRLYLYGNKLTGHIPPTLGHLTKLESLHLGSNQLSGLLPQELGNLRNLTWLYLYDNKLTGHIPPTLGHLTKLESLYLGSNQLSGLLPQELGQLTYLKNLNLSSNLFSGQIQLMVGKFSNLQYLDLSNNKLSSPISSQIVNCLNLQRLRLRNNSLSGRIPLEIGKLQNLNHLDLSYNFLNGTIHSQIIEGIQLTLTYLDISQNNLSGTIPDSFYDMASLSFINLSYNHFKGEIEGYFLKKYPREAFIDNKGLCSSDFGTGLPHCISTSTLPALPPIDSKKRFIRMFLPITMFFVAIIIGIVYLIKRNNNKDSQFKSTATKSRDVFSIWNYDGKIAYEDIIEATEDFDIKYCIGTGGYGSVYKAQLPNGKVVALKKLHRSESDEPTFTKSFENEVRVLSEIRHRNIVKLYGFCLHKRCMFLVYEYMDRGSLFCVLHNDEEAIELNWTGRVNIIKGIAHALSYLHHNCTLSIVHRDISSNNILLNSKSEAFLADFGTARFLNSNSSNRTILAGTYGYIAPELAYTMVVTEKCDVYSFGVVALETLMGRHPRELLSSLASSNNLNIMLIDILDPRLSPPVDQMIAHDVVLVSSVAFACLHPNPKSRPSMQCVSQEFLACKTPMSKPFHEISVAELRNVLLILASFYSFCKEKWFIGPIRKLNETLLKARSSRPKESKELSWDQFVRKV</sequence>
<dbReference type="SUPFAM" id="SSF52047">
    <property type="entry name" value="RNI-like"/>
    <property type="match status" value="1"/>
</dbReference>
<evidence type="ECO:0000313" key="12">
    <source>
        <dbReference type="Proteomes" id="UP000827721"/>
    </source>
</evidence>
<dbReference type="Pfam" id="PF13855">
    <property type="entry name" value="LRR_8"/>
    <property type="match status" value="2"/>
</dbReference>
<dbReference type="InterPro" id="IPR003591">
    <property type="entry name" value="Leu-rich_rpt_typical-subtyp"/>
</dbReference>
<dbReference type="PROSITE" id="PS00109">
    <property type="entry name" value="PROTEIN_KINASE_TYR"/>
    <property type="match status" value="1"/>
</dbReference>
<dbReference type="PROSITE" id="PS00107">
    <property type="entry name" value="PROTEIN_KINASE_ATP"/>
    <property type="match status" value="1"/>
</dbReference>
<dbReference type="PRINTS" id="PR00019">
    <property type="entry name" value="LEURICHRPT"/>
</dbReference>